<gene>
    <name evidence="2" type="ORF">LTR09_007785</name>
</gene>
<evidence type="ECO:0000259" key="1">
    <source>
        <dbReference type="PROSITE" id="PS51352"/>
    </source>
</evidence>
<dbReference type="PANTHER" id="PTHR10438:SF468">
    <property type="entry name" value="THIOREDOXIN-1-RELATED"/>
    <property type="match status" value="1"/>
</dbReference>
<dbReference type="SUPFAM" id="SSF52833">
    <property type="entry name" value="Thioredoxin-like"/>
    <property type="match status" value="1"/>
</dbReference>
<keyword evidence="3" id="KW-1185">Reference proteome</keyword>
<comment type="caution">
    <text evidence="2">The sequence shown here is derived from an EMBL/GenBank/DDBJ whole genome shotgun (WGS) entry which is preliminary data.</text>
</comment>
<feature type="domain" description="Thioredoxin" evidence="1">
    <location>
        <begin position="1"/>
        <end position="103"/>
    </location>
</feature>
<accession>A0AAJ0DIH8</accession>
<sequence>MEQIKDFSQYKQAISCDGIAVLEGYATWCTHCKSMEPVVDEMNQRYPDVRFYAYNTDEADEVVNELGIHQMPAFHIFKDGNMVDTITGERSAGLEKAIQDCRGEGTGSEVSS</sequence>
<reference evidence="2" key="1">
    <citation type="submission" date="2023-04" db="EMBL/GenBank/DDBJ databases">
        <title>Black Yeasts Isolated from many extreme environments.</title>
        <authorList>
            <person name="Coleine C."/>
            <person name="Stajich J.E."/>
            <person name="Selbmann L."/>
        </authorList>
    </citation>
    <scope>NUCLEOTIDE SEQUENCE</scope>
    <source>
        <strain evidence="2">CCFEE 5312</strain>
    </source>
</reference>
<proteinExistence type="predicted"/>
<dbReference type="Pfam" id="PF00085">
    <property type="entry name" value="Thioredoxin"/>
    <property type="match status" value="1"/>
</dbReference>
<dbReference type="EMBL" id="JAWDJX010000028">
    <property type="protein sequence ID" value="KAK3051036.1"/>
    <property type="molecule type" value="Genomic_DNA"/>
</dbReference>
<protein>
    <recommendedName>
        <fullName evidence="1">Thioredoxin domain-containing protein</fullName>
    </recommendedName>
</protein>
<organism evidence="2 3">
    <name type="scientific">Extremus antarcticus</name>
    <dbReference type="NCBI Taxonomy" id="702011"/>
    <lineage>
        <taxon>Eukaryota</taxon>
        <taxon>Fungi</taxon>
        <taxon>Dikarya</taxon>
        <taxon>Ascomycota</taxon>
        <taxon>Pezizomycotina</taxon>
        <taxon>Dothideomycetes</taxon>
        <taxon>Dothideomycetidae</taxon>
        <taxon>Mycosphaerellales</taxon>
        <taxon>Extremaceae</taxon>
        <taxon>Extremus</taxon>
    </lineage>
</organism>
<dbReference type="PROSITE" id="PS51352">
    <property type="entry name" value="THIOREDOXIN_2"/>
    <property type="match status" value="1"/>
</dbReference>
<dbReference type="Proteomes" id="UP001271007">
    <property type="component" value="Unassembled WGS sequence"/>
</dbReference>
<dbReference type="InterPro" id="IPR050620">
    <property type="entry name" value="Thioredoxin_H-type-like"/>
</dbReference>
<evidence type="ECO:0000313" key="2">
    <source>
        <dbReference type="EMBL" id="KAK3051036.1"/>
    </source>
</evidence>
<evidence type="ECO:0000313" key="3">
    <source>
        <dbReference type="Proteomes" id="UP001271007"/>
    </source>
</evidence>
<dbReference type="InterPro" id="IPR036249">
    <property type="entry name" value="Thioredoxin-like_sf"/>
</dbReference>
<dbReference type="AlphaFoldDB" id="A0AAJ0DIH8"/>
<dbReference type="Gene3D" id="3.40.30.10">
    <property type="entry name" value="Glutaredoxin"/>
    <property type="match status" value="1"/>
</dbReference>
<dbReference type="PANTHER" id="PTHR10438">
    <property type="entry name" value="THIOREDOXIN"/>
    <property type="match status" value="1"/>
</dbReference>
<dbReference type="CDD" id="cd02947">
    <property type="entry name" value="TRX_family"/>
    <property type="match status" value="1"/>
</dbReference>
<dbReference type="InterPro" id="IPR013766">
    <property type="entry name" value="Thioredoxin_domain"/>
</dbReference>
<name>A0AAJ0DIH8_9PEZI</name>